<reference evidence="2" key="1">
    <citation type="journal article" date="2023" name="Nat. Plants">
        <title>Single-cell RNA sequencing provides a high-resolution roadmap for understanding the multicellular compartmentation of specialized metabolism.</title>
        <authorList>
            <person name="Sun S."/>
            <person name="Shen X."/>
            <person name="Li Y."/>
            <person name="Li Y."/>
            <person name="Wang S."/>
            <person name="Li R."/>
            <person name="Zhang H."/>
            <person name="Shen G."/>
            <person name="Guo B."/>
            <person name="Wei J."/>
            <person name="Xu J."/>
            <person name="St-Pierre B."/>
            <person name="Chen S."/>
            <person name="Sun C."/>
        </authorList>
    </citation>
    <scope>NUCLEOTIDE SEQUENCE [LARGE SCALE GENOMIC DNA]</scope>
</reference>
<dbReference type="Proteomes" id="UP001060085">
    <property type="component" value="Linkage Group LG01"/>
</dbReference>
<protein>
    <submittedName>
        <fullName evidence="1">Uncharacterized protein</fullName>
    </submittedName>
</protein>
<gene>
    <name evidence="1" type="ORF">M9H77_02027</name>
</gene>
<dbReference type="EMBL" id="CM044701">
    <property type="protein sequence ID" value="KAI5680800.1"/>
    <property type="molecule type" value="Genomic_DNA"/>
</dbReference>
<evidence type="ECO:0000313" key="2">
    <source>
        <dbReference type="Proteomes" id="UP001060085"/>
    </source>
</evidence>
<keyword evidence="2" id="KW-1185">Reference proteome</keyword>
<evidence type="ECO:0000313" key="1">
    <source>
        <dbReference type="EMBL" id="KAI5680800.1"/>
    </source>
</evidence>
<sequence>MIYKLVSGRFKILNHLFGLALVSPYVAGRGSGFSKTTLPSSRNVVPKPQASTFKGGQRKLKHLRWLSKIILSLRWRRKVPQWIDRITKSSIEVLQQRGDLGMVMGSICQQWRIHIKKASTFYSVSNVIFSTSSTYKSS</sequence>
<accession>A0ACC0C7D4</accession>
<name>A0ACC0C7D4_CATRO</name>
<proteinExistence type="predicted"/>
<comment type="caution">
    <text evidence="1">The sequence shown here is derived from an EMBL/GenBank/DDBJ whole genome shotgun (WGS) entry which is preliminary data.</text>
</comment>
<organism evidence="1 2">
    <name type="scientific">Catharanthus roseus</name>
    <name type="common">Madagascar periwinkle</name>
    <name type="synonym">Vinca rosea</name>
    <dbReference type="NCBI Taxonomy" id="4058"/>
    <lineage>
        <taxon>Eukaryota</taxon>
        <taxon>Viridiplantae</taxon>
        <taxon>Streptophyta</taxon>
        <taxon>Embryophyta</taxon>
        <taxon>Tracheophyta</taxon>
        <taxon>Spermatophyta</taxon>
        <taxon>Magnoliopsida</taxon>
        <taxon>eudicotyledons</taxon>
        <taxon>Gunneridae</taxon>
        <taxon>Pentapetalae</taxon>
        <taxon>asterids</taxon>
        <taxon>lamiids</taxon>
        <taxon>Gentianales</taxon>
        <taxon>Apocynaceae</taxon>
        <taxon>Rauvolfioideae</taxon>
        <taxon>Vinceae</taxon>
        <taxon>Catharanthinae</taxon>
        <taxon>Catharanthus</taxon>
    </lineage>
</organism>